<proteinExistence type="predicted"/>
<gene>
    <name evidence="1" type="ORF">F383_36934</name>
</gene>
<accession>A0A0B0ME90</accession>
<organism evidence="1 2">
    <name type="scientific">Gossypium arboreum</name>
    <name type="common">Tree cotton</name>
    <name type="synonym">Gossypium nanking</name>
    <dbReference type="NCBI Taxonomy" id="29729"/>
    <lineage>
        <taxon>Eukaryota</taxon>
        <taxon>Viridiplantae</taxon>
        <taxon>Streptophyta</taxon>
        <taxon>Embryophyta</taxon>
        <taxon>Tracheophyta</taxon>
        <taxon>Spermatophyta</taxon>
        <taxon>Magnoliopsida</taxon>
        <taxon>eudicotyledons</taxon>
        <taxon>Gunneridae</taxon>
        <taxon>Pentapetalae</taxon>
        <taxon>rosids</taxon>
        <taxon>malvids</taxon>
        <taxon>Malvales</taxon>
        <taxon>Malvaceae</taxon>
        <taxon>Malvoideae</taxon>
        <taxon>Gossypium</taxon>
    </lineage>
</organism>
<name>A0A0B0ME90_GOSAR</name>
<dbReference type="Proteomes" id="UP000032142">
    <property type="component" value="Unassembled WGS sequence"/>
</dbReference>
<keyword evidence="2" id="KW-1185">Reference proteome</keyword>
<dbReference type="AlphaFoldDB" id="A0A0B0ME90"/>
<dbReference type="EMBL" id="JRRC01015733">
    <property type="protein sequence ID" value="KHF97723.1"/>
    <property type="molecule type" value="Genomic_DNA"/>
</dbReference>
<evidence type="ECO:0000313" key="2">
    <source>
        <dbReference type="Proteomes" id="UP000032142"/>
    </source>
</evidence>
<sequence length="29" mass="3431">MCICLGIKLTRSIRLSYDVRNPYMNLRNS</sequence>
<protein>
    <submittedName>
        <fullName evidence="1">Uncharacterized protein</fullName>
    </submittedName>
</protein>
<comment type="caution">
    <text evidence="1">The sequence shown here is derived from an EMBL/GenBank/DDBJ whole genome shotgun (WGS) entry which is preliminary data.</text>
</comment>
<evidence type="ECO:0000313" key="1">
    <source>
        <dbReference type="EMBL" id="KHF97723.1"/>
    </source>
</evidence>
<reference evidence="2" key="1">
    <citation type="submission" date="2014-09" db="EMBL/GenBank/DDBJ databases">
        <authorList>
            <person name="Mudge J."/>
            <person name="Ramaraj T."/>
            <person name="Lindquist I.E."/>
            <person name="Bharti A.K."/>
            <person name="Sundararajan A."/>
            <person name="Cameron C.T."/>
            <person name="Woodward J.E."/>
            <person name="May G.D."/>
            <person name="Brubaker C."/>
            <person name="Broadhvest J."/>
            <person name="Wilkins T.A."/>
        </authorList>
    </citation>
    <scope>NUCLEOTIDE SEQUENCE</scope>
    <source>
        <strain evidence="2">cv. AKA8401</strain>
    </source>
</reference>